<evidence type="ECO:0000256" key="1">
    <source>
        <dbReference type="ARBA" id="ARBA00010928"/>
    </source>
</evidence>
<feature type="domain" description="Gfo/Idh/MocA-like oxidoreductase C-terminal" evidence="4">
    <location>
        <begin position="142"/>
        <end position="369"/>
    </location>
</feature>
<evidence type="ECO:0000259" key="4">
    <source>
        <dbReference type="Pfam" id="PF02894"/>
    </source>
</evidence>
<dbReference type="GO" id="GO:0016491">
    <property type="term" value="F:oxidoreductase activity"/>
    <property type="evidence" value="ECO:0007669"/>
    <property type="project" value="UniProtKB-KW"/>
</dbReference>
<dbReference type="STRING" id="933852.A0A0C3BQP1"/>
<sequence length="375" mass="42049">MTNPIRTGVVGAGLAATAFHVPLVLSLPELFVLHSVVERTPPADRPQGTVASKFEVSVNLVRKYEDLLSNPDIELIIIATPNATHYNFAKAALEAGKHVLVDKPVTTTYEEAKELGEIAQRKHLVLYAFQNRRWDSDYLTLRKVLEKGTLGHITDFVSHYDRYRNFLKGSWKETASPGTGLVYDLGTHLIDQALHSFGRPSKVTAFIQNLRGIGDDSVDDNFTIIMHYPRSDTNPYLLTVTLRAHPLSQRTPQLRYTIRGSKGTFVKYGLDVQEEQMKEKGVQAFGKDWFGKESDDIQAELEVVEKEGDNEPIKSRIQSERGAYQELYKNLAGAIRNNSEMAVKWSQAAMVMLIVDLAVQSSKEGRTIDVPSVQY</sequence>
<dbReference type="InterPro" id="IPR004104">
    <property type="entry name" value="Gfo/Idh/MocA-like_OxRdtase_C"/>
</dbReference>
<dbReference type="Gene3D" id="3.40.50.720">
    <property type="entry name" value="NAD(P)-binding Rossmann-like Domain"/>
    <property type="match status" value="1"/>
</dbReference>
<feature type="domain" description="Gfo/Idh/MocA-like oxidoreductase N-terminal" evidence="3">
    <location>
        <begin position="5"/>
        <end position="127"/>
    </location>
</feature>
<comment type="similarity">
    <text evidence="1">Belongs to the Gfo/Idh/MocA family.</text>
</comment>
<dbReference type="InterPro" id="IPR036291">
    <property type="entry name" value="NAD(P)-bd_dom_sf"/>
</dbReference>
<evidence type="ECO:0000313" key="5">
    <source>
        <dbReference type="EMBL" id="KIM34419.1"/>
    </source>
</evidence>
<dbReference type="Proteomes" id="UP000054097">
    <property type="component" value="Unassembled WGS sequence"/>
</dbReference>
<dbReference type="Pfam" id="PF02894">
    <property type="entry name" value="GFO_IDH_MocA_C"/>
    <property type="match status" value="1"/>
</dbReference>
<dbReference type="Gene3D" id="3.30.360.10">
    <property type="entry name" value="Dihydrodipicolinate Reductase, domain 2"/>
    <property type="match status" value="1"/>
</dbReference>
<evidence type="ECO:0000259" key="3">
    <source>
        <dbReference type="Pfam" id="PF01408"/>
    </source>
</evidence>
<dbReference type="PANTHER" id="PTHR43708:SF5">
    <property type="entry name" value="CONSERVED EXPRESSED OXIDOREDUCTASE (EUROFUNG)-RELATED"/>
    <property type="match status" value="1"/>
</dbReference>
<evidence type="ECO:0000313" key="6">
    <source>
        <dbReference type="Proteomes" id="UP000054097"/>
    </source>
</evidence>
<reference evidence="5 6" key="1">
    <citation type="submission" date="2014-04" db="EMBL/GenBank/DDBJ databases">
        <authorList>
            <consortium name="DOE Joint Genome Institute"/>
            <person name="Kuo A."/>
            <person name="Zuccaro A."/>
            <person name="Kohler A."/>
            <person name="Nagy L.G."/>
            <person name="Floudas D."/>
            <person name="Copeland A."/>
            <person name="Barry K.W."/>
            <person name="Cichocki N."/>
            <person name="Veneault-Fourrey C."/>
            <person name="LaButti K."/>
            <person name="Lindquist E.A."/>
            <person name="Lipzen A."/>
            <person name="Lundell T."/>
            <person name="Morin E."/>
            <person name="Murat C."/>
            <person name="Sun H."/>
            <person name="Tunlid A."/>
            <person name="Henrissat B."/>
            <person name="Grigoriev I.V."/>
            <person name="Hibbett D.S."/>
            <person name="Martin F."/>
            <person name="Nordberg H.P."/>
            <person name="Cantor M.N."/>
            <person name="Hua S.X."/>
        </authorList>
    </citation>
    <scope>NUCLEOTIDE SEQUENCE [LARGE SCALE GENOMIC DNA]</scope>
    <source>
        <strain evidence="5 6">MAFF 305830</strain>
    </source>
</reference>
<dbReference type="InterPro" id="IPR000683">
    <property type="entry name" value="Gfo/Idh/MocA-like_OxRdtase_N"/>
</dbReference>
<dbReference type="GO" id="GO:0000166">
    <property type="term" value="F:nucleotide binding"/>
    <property type="evidence" value="ECO:0007669"/>
    <property type="project" value="InterPro"/>
</dbReference>
<keyword evidence="6" id="KW-1185">Reference proteome</keyword>
<dbReference type="HOGENOM" id="CLU_023194_19_0_1"/>
<dbReference type="SUPFAM" id="SSF51735">
    <property type="entry name" value="NAD(P)-binding Rossmann-fold domains"/>
    <property type="match status" value="1"/>
</dbReference>
<evidence type="ECO:0000256" key="2">
    <source>
        <dbReference type="ARBA" id="ARBA00023002"/>
    </source>
</evidence>
<dbReference type="AlphaFoldDB" id="A0A0C3BQP1"/>
<reference evidence="6" key="2">
    <citation type="submission" date="2015-01" db="EMBL/GenBank/DDBJ databases">
        <title>Evolutionary Origins and Diversification of the Mycorrhizal Mutualists.</title>
        <authorList>
            <consortium name="DOE Joint Genome Institute"/>
            <consortium name="Mycorrhizal Genomics Consortium"/>
            <person name="Kohler A."/>
            <person name="Kuo A."/>
            <person name="Nagy L.G."/>
            <person name="Floudas D."/>
            <person name="Copeland A."/>
            <person name="Barry K.W."/>
            <person name="Cichocki N."/>
            <person name="Veneault-Fourrey C."/>
            <person name="LaButti K."/>
            <person name="Lindquist E.A."/>
            <person name="Lipzen A."/>
            <person name="Lundell T."/>
            <person name="Morin E."/>
            <person name="Murat C."/>
            <person name="Riley R."/>
            <person name="Ohm R."/>
            <person name="Sun H."/>
            <person name="Tunlid A."/>
            <person name="Henrissat B."/>
            <person name="Grigoriev I.V."/>
            <person name="Hibbett D.S."/>
            <person name="Martin F."/>
        </authorList>
    </citation>
    <scope>NUCLEOTIDE SEQUENCE [LARGE SCALE GENOMIC DNA]</scope>
    <source>
        <strain evidence="6">MAFF 305830</strain>
    </source>
</reference>
<proteinExistence type="inferred from homology"/>
<evidence type="ECO:0008006" key="7">
    <source>
        <dbReference type="Google" id="ProtNLM"/>
    </source>
</evidence>
<name>A0A0C3BQP1_SERVB</name>
<accession>A0A0C3BQP1</accession>
<dbReference type="Pfam" id="PF01408">
    <property type="entry name" value="GFO_IDH_MocA"/>
    <property type="match status" value="1"/>
</dbReference>
<dbReference type="InterPro" id="IPR051317">
    <property type="entry name" value="Gfo/Idh/MocA_oxidoreduct"/>
</dbReference>
<protein>
    <recommendedName>
        <fullName evidence="7">Oxidoreductase</fullName>
    </recommendedName>
</protein>
<dbReference type="OrthoDB" id="446809at2759"/>
<keyword evidence="2" id="KW-0560">Oxidoreductase</keyword>
<dbReference type="PANTHER" id="PTHR43708">
    <property type="entry name" value="CONSERVED EXPRESSED OXIDOREDUCTASE (EUROFUNG)"/>
    <property type="match status" value="1"/>
</dbReference>
<dbReference type="EMBL" id="KN824277">
    <property type="protein sequence ID" value="KIM34419.1"/>
    <property type="molecule type" value="Genomic_DNA"/>
</dbReference>
<organism evidence="5 6">
    <name type="scientific">Serendipita vermifera MAFF 305830</name>
    <dbReference type="NCBI Taxonomy" id="933852"/>
    <lineage>
        <taxon>Eukaryota</taxon>
        <taxon>Fungi</taxon>
        <taxon>Dikarya</taxon>
        <taxon>Basidiomycota</taxon>
        <taxon>Agaricomycotina</taxon>
        <taxon>Agaricomycetes</taxon>
        <taxon>Sebacinales</taxon>
        <taxon>Serendipitaceae</taxon>
        <taxon>Serendipita</taxon>
    </lineage>
</organism>
<gene>
    <name evidence="5" type="ORF">M408DRAFT_59565</name>
</gene>